<dbReference type="AlphaFoldDB" id="A0AAQ3WLW8"/>
<accession>A0AAQ3WLW8</accession>
<evidence type="ECO:0000313" key="2">
    <source>
        <dbReference type="Proteomes" id="UP001341281"/>
    </source>
</evidence>
<organism evidence="1 2">
    <name type="scientific">Paspalum notatum var. saurae</name>
    <dbReference type="NCBI Taxonomy" id="547442"/>
    <lineage>
        <taxon>Eukaryota</taxon>
        <taxon>Viridiplantae</taxon>
        <taxon>Streptophyta</taxon>
        <taxon>Embryophyta</taxon>
        <taxon>Tracheophyta</taxon>
        <taxon>Spermatophyta</taxon>
        <taxon>Magnoliopsida</taxon>
        <taxon>Liliopsida</taxon>
        <taxon>Poales</taxon>
        <taxon>Poaceae</taxon>
        <taxon>PACMAD clade</taxon>
        <taxon>Panicoideae</taxon>
        <taxon>Andropogonodae</taxon>
        <taxon>Paspaleae</taxon>
        <taxon>Paspalinae</taxon>
        <taxon>Paspalum</taxon>
    </lineage>
</organism>
<proteinExistence type="predicted"/>
<name>A0AAQ3WLW8_PASNO</name>
<gene>
    <name evidence="1" type="ORF">U9M48_015862</name>
</gene>
<evidence type="ECO:0000313" key="1">
    <source>
        <dbReference type="EMBL" id="WVZ66672.1"/>
    </source>
</evidence>
<protein>
    <submittedName>
        <fullName evidence="1">Uncharacterized protein</fullName>
    </submittedName>
</protein>
<reference evidence="1 2" key="1">
    <citation type="submission" date="2024-02" db="EMBL/GenBank/DDBJ databases">
        <title>High-quality chromosome-scale genome assembly of Pensacola bahiagrass (Paspalum notatum Flugge var. saurae).</title>
        <authorList>
            <person name="Vega J.M."/>
            <person name="Podio M."/>
            <person name="Orjuela J."/>
            <person name="Siena L.A."/>
            <person name="Pessino S.C."/>
            <person name="Combes M.C."/>
            <person name="Mariac C."/>
            <person name="Albertini E."/>
            <person name="Pupilli F."/>
            <person name="Ortiz J.P.A."/>
            <person name="Leblanc O."/>
        </authorList>
    </citation>
    <scope>NUCLEOTIDE SEQUENCE [LARGE SCALE GENOMIC DNA]</scope>
    <source>
        <strain evidence="1">R1</strain>
        <tissue evidence="1">Leaf</tissue>
    </source>
</reference>
<keyword evidence="2" id="KW-1185">Reference proteome</keyword>
<sequence length="175" mass="19699">MDELEVPCMYEDYYKLCPGAPGRLLRHALWHNLRRRCGLLDKQLFYAAAGSKIDSIMLEYLRDLCAAAEPQIPLYICRLRQADVASGVMAFEYRYSRDHIVGLINKRKQNFLQAGRAAIAASRQLCTIKQRSHASTPPTPRATAPQEIWTGTTFFVLVLAGQVGRLEAAKFLLAV</sequence>
<dbReference type="Proteomes" id="UP001341281">
    <property type="component" value="Chromosome 03"/>
</dbReference>
<dbReference type="EMBL" id="CP144747">
    <property type="protein sequence ID" value="WVZ66672.1"/>
    <property type="molecule type" value="Genomic_DNA"/>
</dbReference>